<dbReference type="Proteomes" id="UP000509327">
    <property type="component" value="Chromosome"/>
</dbReference>
<evidence type="ECO:0000313" key="4">
    <source>
        <dbReference type="Proteomes" id="UP000509327"/>
    </source>
</evidence>
<accession>A0A2V4VDI9</accession>
<dbReference type="EMBL" id="QJSW01000002">
    <property type="protein sequence ID" value="PYE51598.1"/>
    <property type="molecule type" value="Genomic_DNA"/>
</dbReference>
<evidence type="ECO:0000313" key="2">
    <source>
        <dbReference type="EMBL" id="QKS55965.1"/>
    </source>
</evidence>
<dbReference type="Proteomes" id="UP000247790">
    <property type="component" value="Unassembled WGS sequence"/>
</dbReference>
<name>A0A2V4VDI9_PAEBA</name>
<reference evidence="1 3" key="1">
    <citation type="submission" date="2018-06" db="EMBL/GenBank/DDBJ databases">
        <title>Genomic Encyclopedia of Type Strains, Phase III (KMG-III): the genomes of soil and plant-associated and newly described type strains.</title>
        <authorList>
            <person name="Whitman W."/>
        </authorList>
    </citation>
    <scope>NUCLEOTIDE SEQUENCE [LARGE SCALE GENOMIC DNA]</scope>
    <source>
        <strain evidence="1 3">CECT 7022</strain>
    </source>
</reference>
<reference evidence="2 4" key="2">
    <citation type="submission" date="2020-06" db="EMBL/GenBank/DDBJ databases">
        <title>Complete genome of Paenibacillus barcinonensis KACC11450.</title>
        <authorList>
            <person name="Kim M."/>
            <person name="Park Y.-J."/>
            <person name="Shin J.-H."/>
        </authorList>
    </citation>
    <scope>NUCLEOTIDE SEQUENCE [LARGE SCALE GENOMIC DNA]</scope>
    <source>
        <strain evidence="2 4">KACC11450</strain>
    </source>
</reference>
<protein>
    <submittedName>
        <fullName evidence="1">Uncharacterized protein</fullName>
    </submittedName>
</protein>
<proteinExistence type="predicted"/>
<dbReference type="EMBL" id="CP054614">
    <property type="protein sequence ID" value="QKS55965.1"/>
    <property type="molecule type" value="Genomic_DNA"/>
</dbReference>
<dbReference type="AlphaFoldDB" id="A0A2V4VDI9"/>
<evidence type="ECO:0000313" key="3">
    <source>
        <dbReference type="Proteomes" id="UP000247790"/>
    </source>
</evidence>
<gene>
    <name evidence="1" type="ORF">DFQ00_102393</name>
    <name evidence="2" type="ORF">HUB98_06165</name>
</gene>
<keyword evidence="4" id="KW-1185">Reference proteome</keyword>
<evidence type="ECO:0000313" key="1">
    <source>
        <dbReference type="EMBL" id="PYE51598.1"/>
    </source>
</evidence>
<dbReference type="RefSeq" id="WP_110894742.1">
    <property type="nucleotide sequence ID" value="NZ_CP054614.1"/>
</dbReference>
<dbReference type="OrthoDB" id="2642951at2"/>
<organism evidence="1 3">
    <name type="scientific">Paenibacillus barcinonensis</name>
    <dbReference type="NCBI Taxonomy" id="198119"/>
    <lineage>
        <taxon>Bacteria</taxon>
        <taxon>Bacillati</taxon>
        <taxon>Bacillota</taxon>
        <taxon>Bacilli</taxon>
        <taxon>Bacillales</taxon>
        <taxon>Paenibacillaceae</taxon>
        <taxon>Paenibacillus</taxon>
    </lineage>
</organism>
<sequence>MTIESLFDLLEISEKATILKSNILTILKTHEVIDEFYLRLDDDYSELNIHRVLYQFRKLYQSNSIVTDTIYQEFQENPVKTLSDLFNESITASHVEQMKLYGVIFSDLFILWSENKTIRFGVVLGILAKV</sequence>